<dbReference type="InterPro" id="IPR000182">
    <property type="entry name" value="GNAT_dom"/>
</dbReference>
<dbReference type="Pfam" id="PF13380">
    <property type="entry name" value="CoA_binding_2"/>
    <property type="match status" value="1"/>
</dbReference>
<evidence type="ECO:0000259" key="4">
    <source>
        <dbReference type="PROSITE" id="PS51186"/>
    </source>
</evidence>
<dbReference type="CDD" id="cd04301">
    <property type="entry name" value="NAT_SF"/>
    <property type="match status" value="1"/>
</dbReference>
<dbReference type="Gene3D" id="3.40.630.30">
    <property type="match status" value="1"/>
</dbReference>
<dbReference type="SUPFAM" id="SSF51735">
    <property type="entry name" value="NAD(P)-binding Rossmann-fold domains"/>
    <property type="match status" value="1"/>
</dbReference>
<evidence type="ECO:0000313" key="6">
    <source>
        <dbReference type="Proteomes" id="UP001139263"/>
    </source>
</evidence>
<dbReference type="EMBL" id="JALBUF010000001">
    <property type="protein sequence ID" value="MCI0182265.1"/>
    <property type="molecule type" value="Genomic_DNA"/>
</dbReference>
<dbReference type="AlphaFoldDB" id="A0A9X1V6T2"/>
<dbReference type="GO" id="GO:0016874">
    <property type="term" value="F:ligase activity"/>
    <property type="evidence" value="ECO:0007669"/>
    <property type="project" value="UniProtKB-KW"/>
</dbReference>
<keyword evidence="2" id="KW-0547">Nucleotide-binding</keyword>
<accession>A0A9X1V6T2</accession>
<dbReference type="InterPro" id="IPR016102">
    <property type="entry name" value="Succinyl-CoA_synth-like"/>
</dbReference>
<evidence type="ECO:0000256" key="2">
    <source>
        <dbReference type="ARBA" id="ARBA00022741"/>
    </source>
</evidence>
<dbReference type="RefSeq" id="WP_241711869.1">
    <property type="nucleotide sequence ID" value="NZ_JALBUF010000001.1"/>
</dbReference>
<sequence length="802" mass="88155">MQPIILRDGRVAELRMAKDVEADRVLIRDLSSRVSAESLYFRFMHVVKEVREDLITAMIGDGGPNSLGLLCMAGEELIAIGNYVRVDAGTTAEVAFLVDDKIQQKGIGTLLLEYLAESAWNHGIQQFEAYVLRDNTPMLNVFRASGYELMSTYESDTIHLHLSLSHTEKLRTLRAMRDKRATVASLKPFFEPNSIAVIGASKDPTHLGHVLLRNILQSDYRGTVYPVNPTATSVSAVRAYKSVLSVPETVDLAMIAVPAAQVNAVVDDCLRAEVGAIIIVASGFSDRDPEGSMLEKEIFRKIRGAGRRMIGPSSLGLLHLTEEVHMNASFSPVLPISGSIAIASHSGALGIAVLEYASRIGVGVSSFVSLGNRVDVSGNDLLQYWEDDAATKIIVLYLESFGNPRKFWSITRRIARQKPIIVVKSARTASAFSLSKTRQSTLAAPDTAVDALFRQAGIIRVNTLLELFDAAAILSYAPLPRGRRVAVVTNTAGGAVITVDTIIREGLEFVGPVINLGFEALAQSYRDVLPQVLRDDSVDAVMVIFTPVSATDQEGVMKAIAQAVEEVQQDYEKQGHTHEVKPIVANFLTPGDDFVHYICAGTLRIPVYPFPEHAVRALAKVADYASFCRTEPGDLPVFEDIDSDQIRSLVRQNLQPELALLPREQAEQLLSILGVATAKKQHTDIRTMWLEMKVDSLFGPLITLYAFHDYELSSEDVPQIKSGTRMMPLTDLDAREMVEAVLSHVQLQLVSARALMGILLRLSVLIESAPEIFSVICRRIEFDQEKAYLVDFEIFVQAVPSL</sequence>
<dbReference type="PROSITE" id="PS51186">
    <property type="entry name" value="GNAT"/>
    <property type="match status" value="1"/>
</dbReference>
<dbReference type="Gene3D" id="3.40.50.720">
    <property type="entry name" value="NAD(P)-binding Rossmann-like Domain"/>
    <property type="match status" value="1"/>
</dbReference>
<dbReference type="PANTHER" id="PTHR43334">
    <property type="entry name" value="ACETATE--COA LIGASE [ADP-FORMING]"/>
    <property type="match status" value="1"/>
</dbReference>
<dbReference type="GO" id="GO:0016747">
    <property type="term" value="F:acyltransferase activity, transferring groups other than amino-acyl groups"/>
    <property type="evidence" value="ECO:0007669"/>
    <property type="project" value="InterPro"/>
</dbReference>
<dbReference type="SUPFAM" id="SSF52210">
    <property type="entry name" value="Succinyl-CoA synthetase domains"/>
    <property type="match status" value="2"/>
</dbReference>
<keyword evidence="6" id="KW-1185">Reference proteome</keyword>
<organism evidence="5 6">
    <name type="scientific">Sulfoacidibacillus ferrooxidans</name>
    <dbReference type="NCBI Taxonomy" id="2005001"/>
    <lineage>
        <taxon>Bacteria</taxon>
        <taxon>Bacillati</taxon>
        <taxon>Bacillota</taxon>
        <taxon>Bacilli</taxon>
        <taxon>Bacillales</taxon>
        <taxon>Alicyclobacillaceae</taxon>
        <taxon>Sulfoacidibacillus</taxon>
    </lineage>
</organism>
<keyword evidence="1" id="KW-0436">Ligase</keyword>
<gene>
    <name evidence="5" type="ORF">MM817_00524</name>
</gene>
<dbReference type="InterPro" id="IPR003781">
    <property type="entry name" value="CoA-bd"/>
</dbReference>
<dbReference type="InterPro" id="IPR016181">
    <property type="entry name" value="Acyl_CoA_acyltransferase"/>
</dbReference>
<dbReference type="InterPro" id="IPR051538">
    <property type="entry name" value="Acyl-CoA_Synth/Transferase"/>
</dbReference>
<evidence type="ECO:0000313" key="5">
    <source>
        <dbReference type="EMBL" id="MCI0182265.1"/>
    </source>
</evidence>
<dbReference type="PANTHER" id="PTHR43334:SF1">
    <property type="entry name" value="3-HYDROXYPROPIONATE--COA LIGASE [ADP-FORMING]"/>
    <property type="match status" value="1"/>
</dbReference>
<name>A0A9X1V6T2_9BACL</name>
<feature type="domain" description="N-acetyltransferase" evidence="4">
    <location>
        <begin position="25"/>
        <end position="169"/>
    </location>
</feature>
<dbReference type="Gene3D" id="3.40.50.261">
    <property type="entry name" value="Succinyl-CoA synthetase domains"/>
    <property type="match status" value="2"/>
</dbReference>
<dbReference type="GO" id="GO:0005524">
    <property type="term" value="F:ATP binding"/>
    <property type="evidence" value="ECO:0007669"/>
    <property type="project" value="UniProtKB-KW"/>
</dbReference>
<evidence type="ECO:0000256" key="3">
    <source>
        <dbReference type="ARBA" id="ARBA00022840"/>
    </source>
</evidence>
<protein>
    <recommendedName>
        <fullName evidence="4">N-acetyltransferase domain-containing protein</fullName>
    </recommendedName>
</protein>
<comment type="caution">
    <text evidence="5">The sequence shown here is derived from an EMBL/GenBank/DDBJ whole genome shotgun (WGS) entry which is preliminary data.</text>
</comment>
<reference evidence="5" key="1">
    <citation type="submission" date="2022-03" db="EMBL/GenBank/DDBJ databases">
        <title>Draft Genome Sequence of Firmicute Strain S0AB, a Heterotrophic Iron/Sulfur-Oxidizing Extreme Acidophile.</title>
        <authorList>
            <person name="Vergara E."/>
            <person name="Pakostova E."/>
            <person name="Johnson D.B."/>
            <person name="Holmes D.S."/>
        </authorList>
    </citation>
    <scope>NUCLEOTIDE SEQUENCE</scope>
    <source>
        <strain evidence="5">S0AB</strain>
    </source>
</reference>
<dbReference type="SMART" id="SM00881">
    <property type="entry name" value="CoA_binding"/>
    <property type="match status" value="1"/>
</dbReference>
<dbReference type="Gene3D" id="3.30.470.20">
    <property type="entry name" value="ATP-grasp fold, B domain"/>
    <property type="match status" value="1"/>
</dbReference>
<dbReference type="Pfam" id="PF00583">
    <property type="entry name" value="Acetyltransf_1"/>
    <property type="match status" value="1"/>
</dbReference>
<dbReference type="InterPro" id="IPR036291">
    <property type="entry name" value="NAD(P)-bd_dom_sf"/>
</dbReference>
<keyword evidence="3" id="KW-0067">ATP-binding</keyword>
<dbReference type="InterPro" id="IPR032875">
    <property type="entry name" value="Succ_CoA_lig_flav_dom"/>
</dbReference>
<dbReference type="Proteomes" id="UP001139263">
    <property type="component" value="Unassembled WGS sequence"/>
</dbReference>
<dbReference type="Pfam" id="PF13607">
    <property type="entry name" value="Succ_CoA_lig"/>
    <property type="match status" value="1"/>
</dbReference>
<evidence type="ECO:0000256" key="1">
    <source>
        <dbReference type="ARBA" id="ARBA00022598"/>
    </source>
</evidence>
<dbReference type="SUPFAM" id="SSF55729">
    <property type="entry name" value="Acyl-CoA N-acyltransferases (Nat)"/>
    <property type="match status" value="1"/>
</dbReference>
<proteinExistence type="predicted"/>